<evidence type="ECO:0000313" key="3">
    <source>
        <dbReference type="Proteomes" id="UP000325393"/>
    </source>
</evidence>
<dbReference type="GeneID" id="78211607"/>
<dbReference type="EMBL" id="CP044496">
    <property type="protein sequence ID" value="QFG50740.1"/>
    <property type="molecule type" value="Genomic_DNA"/>
</dbReference>
<dbReference type="Proteomes" id="UP000325393">
    <property type="component" value="Chromosome"/>
</dbReference>
<feature type="region of interest" description="Disordered" evidence="1">
    <location>
        <begin position="45"/>
        <end position="72"/>
    </location>
</feature>
<dbReference type="AlphaFoldDB" id="A0A5P5ZHE6"/>
<accession>A0A5P5ZHE6</accession>
<reference evidence="2 3" key="1">
    <citation type="submission" date="2019-09" db="EMBL/GenBank/DDBJ databases">
        <title>Genome sequencing of Lactobacillus acetotolerans.</title>
        <authorList>
            <person name="Kim K."/>
        </authorList>
    </citation>
    <scope>NUCLEOTIDE SEQUENCE [LARGE SCALE GENOMIC DNA]</scope>
    <source>
        <strain evidence="2 3">LA749</strain>
    </source>
</reference>
<proteinExistence type="predicted"/>
<organism evidence="2 3">
    <name type="scientific">Lactobacillus acetotolerans</name>
    <dbReference type="NCBI Taxonomy" id="1600"/>
    <lineage>
        <taxon>Bacteria</taxon>
        <taxon>Bacillati</taxon>
        <taxon>Bacillota</taxon>
        <taxon>Bacilli</taxon>
        <taxon>Lactobacillales</taxon>
        <taxon>Lactobacillaceae</taxon>
        <taxon>Lactobacillus</taxon>
    </lineage>
</organism>
<evidence type="ECO:0000313" key="2">
    <source>
        <dbReference type="EMBL" id="QFG50740.1"/>
    </source>
</evidence>
<dbReference type="RefSeq" id="WP_056970339.1">
    <property type="nucleotide sequence ID" value="NZ_CP044496.1"/>
</dbReference>
<protein>
    <submittedName>
        <fullName evidence="2">Uncharacterized protein</fullName>
    </submittedName>
</protein>
<gene>
    <name evidence="2" type="ORF">LA749_01285</name>
</gene>
<evidence type="ECO:0000256" key="1">
    <source>
        <dbReference type="SAM" id="MobiDB-lite"/>
    </source>
</evidence>
<name>A0A5P5ZHE6_9LACO</name>
<sequence length="141" mass="16162">MKVLFGLVVLGFVLFLGDWSFETFVNRLKLISKFIKNAFTSEKTNHTNQFNSKKGRKVAQKVERSKIATPSNAKKAVERMRMKFDHRVTEAEVINSLNSKRVFKNEVKAASNNSNRAKKITSNSDDELDAIRTQVINRLKK</sequence>